<protein>
    <submittedName>
        <fullName evidence="2">Uncharacterized protein</fullName>
    </submittedName>
</protein>
<name>A0A6L2JIF6_TANCI</name>
<gene>
    <name evidence="2" type="ORF">Tci_008518</name>
</gene>
<evidence type="ECO:0000256" key="1">
    <source>
        <dbReference type="SAM" id="MobiDB-lite"/>
    </source>
</evidence>
<comment type="caution">
    <text evidence="2">The sequence shown here is derived from an EMBL/GenBank/DDBJ whole genome shotgun (WGS) entry which is preliminary data.</text>
</comment>
<sequence>MKAQELKTKTSTNSDIPDLPLRCQVYQGRLLASFQDDAKYEHVGQDTRSQDGKDNQDKQGKDLEISKQRTESKENDKGSRSKITKHEGTSLQHNKD</sequence>
<dbReference type="EMBL" id="BKCJ010000821">
    <property type="protein sequence ID" value="GEU36540.1"/>
    <property type="molecule type" value="Genomic_DNA"/>
</dbReference>
<feature type="region of interest" description="Disordered" evidence="1">
    <location>
        <begin position="34"/>
        <end position="96"/>
    </location>
</feature>
<feature type="region of interest" description="Disordered" evidence="1">
    <location>
        <begin position="1"/>
        <end position="20"/>
    </location>
</feature>
<feature type="compositionally biased region" description="Basic and acidic residues" evidence="1">
    <location>
        <begin position="36"/>
        <end position="96"/>
    </location>
</feature>
<organism evidence="2">
    <name type="scientific">Tanacetum cinerariifolium</name>
    <name type="common">Dalmatian daisy</name>
    <name type="synonym">Chrysanthemum cinerariifolium</name>
    <dbReference type="NCBI Taxonomy" id="118510"/>
    <lineage>
        <taxon>Eukaryota</taxon>
        <taxon>Viridiplantae</taxon>
        <taxon>Streptophyta</taxon>
        <taxon>Embryophyta</taxon>
        <taxon>Tracheophyta</taxon>
        <taxon>Spermatophyta</taxon>
        <taxon>Magnoliopsida</taxon>
        <taxon>eudicotyledons</taxon>
        <taxon>Gunneridae</taxon>
        <taxon>Pentapetalae</taxon>
        <taxon>asterids</taxon>
        <taxon>campanulids</taxon>
        <taxon>Asterales</taxon>
        <taxon>Asteraceae</taxon>
        <taxon>Asteroideae</taxon>
        <taxon>Anthemideae</taxon>
        <taxon>Anthemidinae</taxon>
        <taxon>Tanacetum</taxon>
    </lineage>
</organism>
<accession>A0A6L2JIF6</accession>
<reference evidence="2" key="1">
    <citation type="journal article" date="2019" name="Sci. Rep.">
        <title>Draft genome of Tanacetum cinerariifolium, the natural source of mosquito coil.</title>
        <authorList>
            <person name="Yamashiro T."/>
            <person name="Shiraishi A."/>
            <person name="Satake H."/>
            <person name="Nakayama K."/>
        </authorList>
    </citation>
    <scope>NUCLEOTIDE SEQUENCE</scope>
</reference>
<dbReference type="AlphaFoldDB" id="A0A6L2JIF6"/>
<proteinExistence type="predicted"/>
<evidence type="ECO:0000313" key="2">
    <source>
        <dbReference type="EMBL" id="GEU36540.1"/>
    </source>
</evidence>